<evidence type="ECO:0000313" key="2">
    <source>
        <dbReference type="Proteomes" id="UP001160334"/>
    </source>
</evidence>
<dbReference type="EMBL" id="JARXVC010000011">
    <property type="protein sequence ID" value="MDH6282850.1"/>
    <property type="molecule type" value="Genomic_DNA"/>
</dbReference>
<dbReference type="GO" id="GO:0008233">
    <property type="term" value="F:peptidase activity"/>
    <property type="evidence" value="ECO:0007669"/>
    <property type="project" value="UniProtKB-KW"/>
</dbReference>
<organism evidence="1 2">
    <name type="scientific">Prescottella agglutinans</name>
    <dbReference type="NCBI Taxonomy" id="1644129"/>
    <lineage>
        <taxon>Bacteria</taxon>
        <taxon>Bacillati</taxon>
        <taxon>Actinomycetota</taxon>
        <taxon>Actinomycetes</taxon>
        <taxon>Mycobacteriales</taxon>
        <taxon>Nocardiaceae</taxon>
        <taxon>Prescottella</taxon>
    </lineage>
</organism>
<reference evidence="1 2" key="1">
    <citation type="submission" date="2023-04" db="EMBL/GenBank/DDBJ databases">
        <title>Forest soil microbial communities from Buena Vista Peninsula, Colon Province, Panama.</title>
        <authorList>
            <person name="Bouskill N."/>
        </authorList>
    </citation>
    <scope>NUCLEOTIDE SEQUENCE [LARGE SCALE GENOMIC DNA]</scope>
    <source>
        <strain evidence="1 2">CFH S0262</strain>
    </source>
</reference>
<proteinExistence type="predicted"/>
<keyword evidence="2" id="KW-1185">Reference proteome</keyword>
<keyword evidence="1" id="KW-0645">Protease</keyword>
<keyword evidence="1" id="KW-0378">Hydrolase</keyword>
<accession>A0ABT6MF40</accession>
<protein>
    <submittedName>
        <fullName evidence="1">ATP-dependent serine protease</fullName>
    </submittedName>
</protein>
<sequence>MFTCRNCGHADYAHELWVGRCLHGEMNPKDGLDCDCEAME</sequence>
<evidence type="ECO:0000313" key="1">
    <source>
        <dbReference type="EMBL" id="MDH6282850.1"/>
    </source>
</evidence>
<comment type="caution">
    <text evidence="1">The sequence shown here is derived from an EMBL/GenBank/DDBJ whole genome shotgun (WGS) entry which is preliminary data.</text>
</comment>
<dbReference type="GO" id="GO:0006508">
    <property type="term" value="P:proteolysis"/>
    <property type="evidence" value="ECO:0007669"/>
    <property type="project" value="UniProtKB-KW"/>
</dbReference>
<name>A0ABT6MF40_9NOCA</name>
<gene>
    <name evidence="1" type="ORF">M2280_004087</name>
</gene>
<dbReference type="Proteomes" id="UP001160334">
    <property type="component" value="Unassembled WGS sequence"/>
</dbReference>